<dbReference type="InterPro" id="IPR039336">
    <property type="entry name" value="Midnolin"/>
</dbReference>
<evidence type="ECO:0000313" key="5">
    <source>
        <dbReference type="Proteomes" id="UP001461498"/>
    </source>
</evidence>
<dbReference type="AlphaFoldDB" id="A0AAW1CRP2"/>
<dbReference type="EMBL" id="JAPXFL010000010">
    <property type="protein sequence ID" value="KAK9500155.1"/>
    <property type="molecule type" value="Genomic_DNA"/>
</dbReference>
<organism evidence="4 5">
    <name type="scientific">Rhynocoris fuscipes</name>
    <dbReference type="NCBI Taxonomy" id="488301"/>
    <lineage>
        <taxon>Eukaryota</taxon>
        <taxon>Metazoa</taxon>
        <taxon>Ecdysozoa</taxon>
        <taxon>Arthropoda</taxon>
        <taxon>Hexapoda</taxon>
        <taxon>Insecta</taxon>
        <taxon>Pterygota</taxon>
        <taxon>Neoptera</taxon>
        <taxon>Paraneoptera</taxon>
        <taxon>Hemiptera</taxon>
        <taxon>Heteroptera</taxon>
        <taxon>Panheteroptera</taxon>
        <taxon>Cimicomorpha</taxon>
        <taxon>Reduviidae</taxon>
        <taxon>Harpactorinae</taxon>
        <taxon>Harpactorini</taxon>
        <taxon>Rhynocoris</taxon>
    </lineage>
</organism>
<proteinExistence type="predicted"/>
<comment type="caution">
    <text evidence="4">The sequence shown here is derived from an EMBL/GenBank/DDBJ whole genome shotgun (WGS) entry which is preliminary data.</text>
</comment>
<evidence type="ECO:0000256" key="1">
    <source>
        <dbReference type="ARBA" id="ARBA00004123"/>
    </source>
</evidence>
<feature type="compositionally biased region" description="Basic and acidic residues" evidence="3">
    <location>
        <begin position="88"/>
        <end position="101"/>
    </location>
</feature>
<evidence type="ECO:0000313" key="4">
    <source>
        <dbReference type="EMBL" id="KAK9500155.1"/>
    </source>
</evidence>
<name>A0AAW1CRP2_9HEMI</name>
<protein>
    <recommendedName>
        <fullName evidence="6">Midnolin</fullName>
    </recommendedName>
</protein>
<dbReference type="PANTHER" id="PTHR23010:SF1">
    <property type="entry name" value="MIDNOLIN"/>
    <property type="match status" value="1"/>
</dbReference>
<keyword evidence="2" id="KW-0539">Nucleus</keyword>
<keyword evidence="5" id="KW-1185">Reference proteome</keyword>
<evidence type="ECO:0008006" key="6">
    <source>
        <dbReference type="Google" id="ProtNLM"/>
    </source>
</evidence>
<feature type="compositionally biased region" description="Low complexity" evidence="3">
    <location>
        <begin position="60"/>
        <end position="84"/>
    </location>
</feature>
<gene>
    <name evidence="4" type="ORF">O3M35_001469</name>
</gene>
<feature type="region of interest" description="Disordered" evidence="3">
    <location>
        <begin position="52"/>
        <end position="128"/>
    </location>
</feature>
<dbReference type="GO" id="GO:0005634">
    <property type="term" value="C:nucleus"/>
    <property type="evidence" value="ECO:0007669"/>
    <property type="project" value="UniProtKB-SubCell"/>
</dbReference>
<reference evidence="4 5" key="1">
    <citation type="submission" date="2022-12" db="EMBL/GenBank/DDBJ databases">
        <title>Chromosome-level genome assembly of true bugs.</title>
        <authorList>
            <person name="Ma L."/>
            <person name="Li H."/>
        </authorList>
    </citation>
    <scope>NUCLEOTIDE SEQUENCE [LARGE SCALE GENOMIC DNA]</scope>
    <source>
        <strain evidence="4">Lab_2022b</strain>
    </source>
</reference>
<evidence type="ECO:0000256" key="2">
    <source>
        <dbReference type="ARBA" id="ARBA00023242"/>
    </source>
</evidence>
<dbReference type="Proteomes" id="UP001461498">
    <property type="component" value="Unassembled WGS sequence"/>
</dbReference>
<evidence type="ECO:0000256" key="3">
    <source>
        <dbReference type="SAM" id="MobiDB-lite"/>
    </source>
</evidence>
<sequence length="128" mass="14218">MHHHGKGVYSGTFSGTLNPALQDRFGRPKRDISTIIHILNDLLCATPQYRAAAQEVQNKPQSQSSSNSNINNGNSVVNSSSPSGLESDENRATRGKMERLRLVLGQRRERRRAMRAQPYPTGHDHLTA</sequence>
<comment type="subcellular location">
    <subcellularLocation>
        <location evidence="1">Nucleus</location>
    </subcellularLocation>
</comment>
<accession>A0AAW1CRP2</accession>
<dbReference type="PANTHER" id="PTHR23010">
    <property type="entry name" value="MIDNOLIN"/>
    <property type="match status" value="1"/>
</dbReference>